<evidence type="ECO:0000313" key="7">
    <source>
        <dbReference type="EMBL" id="SHN60929.1"/>
    </source>
</evidence>
<sequence length="484" mass="51416">MSAPARQSIFRRMPIDRMDEIEKDSGAGALAKSLGLWQLTAIGVGGIIGVGIFSLAGLVAAGDADNPGVGPAVLIAFLIAGLASAAAAVSYAEFAGMIPRAGSAYTYGYVALGEIIGWFIGWDLLLEYIAIVAVVAIGISGYLEAFLDGFGLSLPTSITASAEEGGIVNIPAIIICLLVTFILSRGTKAFGRFELVAVAIKIVLILFIIGLGVFYIDAANYDPFMPAGFGPVLTGAATVFFAVFGYDAMSTAAEEAEDGKQHMPKAIILSLVIAMTLYVAATLVLTGMQNYQDIDPTAGFASAFTSVGLPVIATIISVFAVLSILTVMLTFLLGVTRVWFSMSRDGLLPPWFAKVDRGGTPQRVTWIAGVASALLAGVFPIRAVADLTNIGILSAFIVVCAAVILFRYTRPDTPRTFRLPFMPVVPAFGVLASLFLIWQLPWETWARFGVWLLIGFAIYFAYGRRHSLLNPDSPHHRAPPTRTT</sequence>
<evidence type="ECO:0000256" key="3">
    <source>
        <dbReference type="ARBA" id="ARBA00022692"/>
    </source>
</evidence>
<dbReference type="Pfam" id="PF13520">
    <property type="entry name" value="AA_permease_2"/>
    <property type="match status" value="1"/>
</dbReference>
<feature type="transmembrane region" description="Helical" evidence="6">
    <location>
        <begin position="267"/>
        <end position="288"/>
    </location>
</feature>
<feature type="transmembrane region" description="Helical" evidence="6">
    <location>
        <begin position="444"/>
        <end position="462"/>
    </location>
</feature>
<feature type="transmembrane region" description="Helical" evidence="6">
    <location>
        <begin position="308"/>
        <end position="335"/>
    </location>
</feature>
<evidence type="ECO:0000256" key="6">
    <source>
        <dbReference type="SAM" id="Phobius"/>
    </source>
</evidence>
<evidence type="ECO:0000256" key="2">
    <source>
        <dbReference type="ARBA" id="ARBA00022448"/>
    </source>
</evidence>
<dbReference type="InterPro" id="IPR002293">
    <property type="entry name" value="AA/rel_permease1"/>
</dbReference>
<feature type="transmembrane region" description="Helical" evidence="6">
    <location>
        <begin position="36"/>
        <end position="60"/>
    </location>
</feature>
<keyword evidence="5 6" id="KW-0472">Membrane</keyword>
<feature type="transmembrane region" description="Helical" evidence="6">
    <location>
        <begin position="128"/>
        <end position="147"/>
    </location>
</feature>
<evidence type="ECO:0000313" key="8">
    <source>
        <dbReference type="Proteomes" id="UP000184428"/>
    </source>
</evidence>
<proteinExistence type="predicted"/>
<dbReference type="PANTHER" id="PTHR43243">
    <property type="entry name" value="INNER MEMBRANE TRANSPORTER YGJI-RELATED"/>
    <property type="match status" value="1"/>
</dbReference>
<evidence type="ECO:0000256" key="4">
    <source>
        <dbReference type="ARBA" id="ARBA00022989"/>
    </source>
</evidence>
<dbReference type="AlphaFoldDB" id="A0A1M7SR16"/>
<evidence type="ECO:0000256" key="1">
    <source>
        <dbReference type="ARBA" id="ARBA00004141"/>
    </source>
</evidence>
<accession>A0A1M7SR16</accession>
<protein>
    <submittedName>
        <fullName evidence="7">Amino acid/polyamine/organocation transporter, APC superfamily</fullName>
    </submittedName>
</protein>
<comment type="subcellular location">
    <subcellularLocation>
        <location evidence="1">Membrane</location>
        <topology evidence="1">Multi-pass membrane protein</topology>
    </subcellularLocation>
</comment>
<dbReference type="Gene3D" id="1.20.1740.10">
    <property type="entry name" value="Amino acid/polyamine transporter I"/>
    <property type="match status" value="1"/>
</dbReference>
<feature type="transmembrane region" description="Helical" evidence="6">
    <location>
        <begin position="228"/>
        <end position="246"/>
    </location>
</feature>
<dbReference type="PANTHER" id="PTHR43243:SF4">
    <property type="entry name" value="CATIONIC AMINO ACID TRANSPORTER 4"/>
    <property type="match status" value="1"/>
</dbReference>
<name>A0A1M7SR16_9ACTN</name>
<dbReference type="EMBL" id="FRDM01000003">
    <property type="protein sequence ID" value="SHN60929.1"/>
    <property type="molecule type" value="Genomic_DNA"/>
</dbReference>
<dbReference type="OrthoDB" id="9762947at2"/>
<dbReference type="PIRSF" id="PIRSF006060">
    <property type="entry name" value="AA_transporter"/>
    <property type="match status" value="1"/>
</dbReference>
<feature type="transmembrane region" description="Helical" evidence="6">
    <location>
        <begin position="364"/>
        <end position="384"/>
    </location>
</feature>
<feature type="transmembrane region" description="Helical" evidence="6">
    <location>
        <begin position="195"/>
        <end position="216"/>
    </location>
</feature>
<dbReference type="Proteomes" id="UP000184428">
    <property type="component" value="Unassembled WGS sequence"/>
</dbReference>
<evidence type="ECO:0000256" key="5">
    <source>
        <dbReference type="ARBA" id="ARBA00023136"/>
    </source>
</evidence>
<keyword evidence="3 6" id="KW-0812">Transmembrane</keyword>
<feature type="transmembrane region" description="Helical" evidence="6">
    <location>
        <begin position="390"/>
        <end position="408"/>
    </location>
</feature>
<feature type="transmembrane region" description="Helical" evidence="6">
    <location>
        <begin position="420"/>
        <end position="438"/>
    </location>
</feature>
<organism evidence="7 8">
    <name type="scientific">Geodermatophilus obscurus</name>
    <dbReference type="NCBI Taxonomy" id="1861"/>
    <lineage>
        <taxon>Bacteria</taxon>
        <taxon>Bacillati</taxon>
        <taxon>Actinomycetota</taxon>
        <taxon>Actinomycetes</taxon>
        <taxon>Geodermatophilales</taxon>
        <taxon>Geodermatophilaceae</taxon>
        <taxon>Geodermatophilus</taxon>
    </lineage>
</organism>
<feature type="transmembrane region" description="Helical" evidence="6">
    <location>
        <begin position="167"/>
        <end position="183"/>
    </location>
</feature>
<gene>
    <name evidence="7" type="ORF">SAMN05660350_01014</name>
</gene>
<feature type="transmembrane region" description="Helical" evidence="6">
    <location>
        <begin position="72"/>
        <end position="92"/>
    </location>
</feature>
<dbReference type="GO" id="GO:0015171">
    <property type="term" value="F:amino acid transmembrane transporter activity"/>
    <property type="evidence" value="ECO:0007669"/>
    <property type="project" value="TreeGrafter"/>
</dbReference>
<feature type="transmembrane region" description="Helical" evidence="6">
    <location>
        <begin position="104"/>
        <end position="121"/>
    </location>
</feature>
<keyword evidence="2" id="KW-0813">Transport</keyword>
<keyword evidence="4 6" id="KW-1133">Transmembrane helix</keyword>
<dbReference type="GO" id="GO:0016020">
    <property type="term" value="C:membrane"/>
    <property type="evidence" value="ECO:0007669"/>
    <property type="project" value="UniProtKB-SubCell"/>
</dbReference>
<reference evidence="7 8" key="1">
    <citation type="submission" date="2016-12" db="EMBL/GenBank/DDBJ databases">
        <authorList>
            <person name="Song W.-J."/>
            <person name="Kurnit D.M."/>
        </authorList>
    </citation>
    <scope>NUCLEOTIDE SEQUENCE [LARGE SCALE GENOMIC DNA]</scope>
    <source>
        <strain evidence="7 8">DSM 43162</strain>
    </source>
</reference>